<evidence type="ECO:0000313" key="4">
    <source>
        <dbReference type="Proteomes" id="UP000024837"/>
    </source>
</evidence>
<name>W7I040_9PEZI</name>
<organism evidence="3 4">
    <name type="scientific">Drechslerella stenobrocha 248</name>
    <dbReference type="NCBI Taxonomy" id="1043628"/>
    <lineage>
        <taxon>Eukaryota</taxon>
        <taxon>Fungi</taxon>
        <taxon>Dikarya</taxon>
        <taxon>Ascomycota</taxon>
        <taxon>Pezizomycotina</taxon>
        <taxon>Orbiliomycetes</taxon>
        <taxon>Orbiliales</taxon>
        <taxon>Orbiliaceae</taxon>
        <taxon>Drechslerella</taxon>
    </lineage>
</organism>
<dbReference type="AlphaFoldDB" id="W7I040"/>
<feature type="signal peptide" evidence="2">
    <location>
        <begin position="1"/>
        <end position="19"/>
    </location>
</feature>
<dbReference type="EMBL" id="KI966426">
    <property type="protein sequence ID" value="EWC45533.1"/>
    <property type="molecule type" value="Genomic_DNA"/>
</dbReference>
<dbReference type="Proteomes" id="UP000024837">
    <property type="component" value="Unassembled WGS sequence"/>
</dbReference>
<feature type="chain" id="PRO_5004895800" evidence="2">
    <location>
        <begin position="20"/>
        <end position="261"/>
    </location>
</feature>
<protein>
    <submittedName>
        <fullName evidence="3">Uncharacterized protein</fullName>
    </submittedName>
</protein>
<evidence type="ECO:0000256" key="1">
    <source>
        <dbReference type="SAM" id="MobiDB-lite"/>
    </source>
</evidence>
<dbReference type="HOGENOM" id="CLU_1042141_0_0_1"/>
<accession>W7I040</accession>
<dbReference type="OrthoDB" id="5400830at2759"/>
<evidence type="ECO:0000313" key="3">
    <source>
        <dbReference type="EMBL" id="EWC45533.1"/>
    </source>
</evidence>
<feature type="region of interest" description="Disordered" evidence="1">
    <location>
        <begin position="98"/>
        <end position="122"/>
    </location>
</feature>
<gene>
    <name evidence="3" type="ORF">DRE_05391</name>
</gene>
<reference evidence="3 4" key="1">
    <citation type="submission" date="2013-05" db="EMBL/GenBank/DDBJ databases">
        <title>Drechslerella stenobrocha genome reveals carnivorous origination and mechanical trapping mechanism of predatory fungi.</title>
        <authorList>
            <person name="Liu X."/>
            <person name="Zhang W."/>
            <person name="Liu K."/>
        </authorList>
    </citation>
    <scope>NUCLEOTIDE SEQUENCE [LARGE SCALE GENOMIC DNA]</scope>
    <source>
        <strain evidence="3 4">248</strain>
    </source>
</reference>
<sequence>MKPLLLIAVASTLLSHIHAGPLLKHAPAYNPLRKRDFAHLDEIGVPFPLLIRHISATNPGHNLIAERTVDPSSNQTLTRYDIPDHIWHSAVASYPHEKREANLRRRSLTSPPPASEPRFEKRSGLTAYRENMSCNKDGTKMKNENFNDAVVFYCRNFDEYLKGYFADSGPQPQRNFAFGPWSTGVDKGKADMYFGFERSDSFPWDKIFLNCRTHLLQLDNCVSPGITSGGRSGMSSKIGEGDVFWTAVPDPAFLRAEPFDV</sequence>
<proteinExistence type="predicted"/>
<keyword evidence="2" id="KW-0732">Signal</keyword>
<evidence type="ECO:0000256" key="2">
    <source>
        <dbReference type="SAM" id="SignalP"/>
    </source>
</evidence>
<keyword evidence="4" id="KW-1185">Reference proteome</keyword>